<dbReference type="InterPro" id="IPR025291">
    <property type="entry name" value="DUF4153"/>
</dbReference>
<name>A0ABV5JHD1_9RHOB</name>
<keyword evidence="1" id="KW-1133">Transmembrane helix</keyword>
<protein>
    <submittedName>
        <fullName evidence="2">DUF4153 domain-containing protein</fullName>
    </submittedName>
</protein>
<evidence type="ECO:0000313" key="2">
    <source>
        <dbReference type="EMBL" id="MFB9231897.1"/>
    </source>
</evidence>
<dbReference type="Pfam" id="PF13687">
    <property type="entry name" value="DUF4153"/>
    <property type="match status" value="1"/>
</dbReference>
<organism evidence="2 3">
    <name type="scientific">Pseudohalocynthiibacter aestuariivivens</name>
    <dbReference type="NCBI Taxonomy" id="1591409"/>
    <lineage>
        <taxon>Bacteria</taxon>
        <taxon>Pseudomonadati</taxon>
        <taxon>Pseudomonadota</taxon>
        <taxon>Alphaproteobacteria</taxon>
        <taxon>Rhodobacterales</taxon>
        <taxon>Paracoccaceae</taxon>
        <taxon>Pseudohalocynthiibacter</taxon>
    </lineage>
</organism>
<keyword evidence="1" id="KW-0812">Transmembrane</keyword>
<feature type="transmembrane region" description="Helical" evidence="1">
    <location>
        <begin position="181"/>
        <end position="201"/>
    </location>
</feature>
<reference evidence="2 3" key="1">
    <citation type="submission" date="2024-09" db="EMBL/GenBank/DDBJ databases">
        <authorList>
            <person name="Sun Q."/>
            <person name="Mori K."/>
        </authorList>
    </citation>
    <scope>NUCLEOTIDE SEQUENCE [LARGE SCALE GENOMIC DNA]</scope>
    <source>
        <strain evidence="2 3">CECT 8726</strain>
    </source>
</reference>
<feature type="transmembrane region" description="Helical" evidence="1">
    <location>
        <begin position="100"/>
        <end position="120"/>
    </location>
</feature>
<evidence type="ECO:0000313" key="3">
    <source>
        <dbReference type="Proteomes" id="UP001589683"/>
    </source>
</evidence>
<feature type="transmembrane region" description="Helical" evidence="1">
    <location>
        <begin position="141"/>
        <end position="169"/>
    </location>
</feature>
<feature type="transmembrane region" description="Helical" evidence="1">
    <location>
        <begin position="314"/>
        <end position="336"/>
    </location>
</feature>
<dbReference type="EMBL" id="JBHMEA010000033">
    <property type="protein sequence ID" value="MFB9231897.1"/>
    <property type="molecule type" value="Genomic_DNA"/>
</dbReference>
<feature type="transmembrane region" description="Helical" evidence="1">
    <location>
        <begin position="41"/>
        <end position="61"/>
    </location>
</feature>
<dbReference type="RefSeq" id="WP_213888662.1">
    <property type="nucleotide sequence ID" value="NZ_JAGFNU010000004.1"/>
</dbReference>
<evidence type="ECO:0000256" key="1">
    <source>
        <dbReference type="SAM" id="Phobius"/>
    </source>
</evidence>
<keyword evidence="1" id="KW-0472">Membrane</keyword>
<accession>A0ABV5JHD1</accession>
<comment type="caution">
    <text evidence="2">The sequence shown here is derived from an EMBL/GenBank/DDBJ whole genome shotgun (WGS) entry which is preliminary data.</text>
</comment>
<gene>
    <name evidence="2" type="ORF">ACFFUT_08875</name>
</gene>
<feature type="transmembrane region" description="Helical" evidence="1">
    <location>
        <begin position="348"/>
        <end position="367"/>
    </location>
</feature>
<feature type="transmembrane region" description="Helical" evidence="1">
    <location>
        <begin position="12"/>
        <end position="29"/>
    </location>
</feature>
<feature type="transmembrane region" description="Helical" evidence="1">
    <location>
        <begin position="213"/>
        <end position="234"/>
    </location>
</feature>
<feature type="transmembrane region" description="Helical" evidence="1">
    <location>
        <begin position="240"/>
        <end position="261"/>
    </location>
</feature>
<dbReference type="Proteomes" id="UP001589683">
    <property type="component" value="Unassembled WGS sequence"/>
</dbReference>
<feature type="transmembrane region" description="Helical" evidence="1">
    <location>
        <begin position="282"/>
        <end position="302"/>
    </location>
</feature>
<sequence>MSTDTITNRNRLLLALIGGFAGYSFWFLFEVLEDFFSNSHVFLLIAAATFGFFGSLMALFGPLKLGRAALSAVVVAVPSALLLFWASFRFVEMEEFLETGLPLIAYSVLITIPLPFLITAQSAKEGWRYYPALFDHAWNIVVRYAAAWLFVGIFWAVVMLCNALFNIVGLTTIEDLLDIDWVPFALTGGILGLAIAVVNELSDYVSPFLILRLLRLLLPAFVVVVAVFVLALPLQGLSGLFAGLSAAATLLAIAVAAVTLVSTALEKEDADAVEGFVMLGSVRLLSLMTPIIVALAGYAVWLRVDQYGWTPDRLALATVVVLMQTYAVAYAVSVILRHNWMIHIRRANTYIALLLIALAALWLTPVLNPERISTNNQIARFEAGRTDVETLDVWAIGREWGHAGAAGLRRLEAMTDHPQSEQLQAKITRVTEASNRYELENTRTTTEINLSTRELLQILAVRPESAVLKEEMFARLPSNTLNAIMDGCGRTTPEGHSGCVALFVDLLPATTDPEVIVAYMTGSQSARLVAFVPTENGGYEFKQYLSDLSDSSSNYRGADTVDAILAGRFATGPAEIQVLRLLDSSIFIQP</sequence>
<proteinExistence type="predicted"/>
<feature type="transmembrane region" description="Helical" evidence="1">
    <location>
        <begin position="68"/>
        <end position="88"/>
    </location>
</feature>
<keyword evidence="3" id="KW-1185">Reference proteome</keyword>